<dbReference type="Proteomes" id="UP000186817">
    <property type="component" value="Unassembled WGS sequence"/>
</dbReference>
<evidence type="ECO:0000313" key="4">
    <source>
        <dbReference type="Proteomes" id="UP000186817"/>
    </source>
</evidence>
<feature type="compositionally biased region" description="Basic and acidic residues" evidence="2">
    <location>
        <begin position="124"/>
        <end position="136"/>
    </location>
</feature>
<keyword evidence="1" id="KW-0175">Coiled coil</keyword>
<evidence type="ECO:0000256" key="1">
    <source>
        <dbReference type="SAM" id="Coils"/>
    </source>
</evidence>
<keyword evidence="4" id="KW-1185">Reference proteome</keyword>
<dbReference type="EMBL" id="LSRX01000073">
    <property type="protein sequence ID" value="OLQ10727.1"/>
    <property type="molecule type" value="Genomic_DNA"/>
</dbReference>
<evidence type="ECO:0000313" key="3">
    <source>
        <dbReference type="EMBL" id="OLQ10727.1"/>
    </source>
</evidence>
<dbReference type="OrthoDB" id="412225at2759"/>
<reference evidence="3 4" key="1">
    <citation type="submission" date="2016-02" db="EMBL/GenBank/DDBJ databases">
        <title>Genome analysis of coral dinoflagellate symbionts highlights evolutionary adaptations to a symbiotic lifestyle.</title>
        <authorList>
            <person name="Aranda M."/>
            <person name="Li Y."/>
            <person name="Liew Y.J."/>
            <person name="Baumgarten S."/>
            <person name="Simakov O."/>
            <person name="Wilson M."/>
            <person name="Piel J."/>
            <person name="Ashoor H."/>
            <person name="Bougouffa S."/>
            <person name="Bajic V.B."/>
            <person name="Ryu T."/>
            <person name="Ravasi T."/>
            <person name="Bayer T."/>
            <person name="Micklem G."/>
            <person name="Kim H."/>
            <person name="Bhak J."/>
            <person name="Lajeunesse T.C."/>
            <person name="Voolstra C.R."/>
        </authorList>
    </citation>
    <scope>NUCLEOTIDE SEQUENCE [LARGE SCALE GENOMIC DNA]</scope>
    <source>
        <strain evidence="3 4">CCMP2467</strain>
    </source>
</reference>
<feature type="coiled-coil region" evidence="1">
    <location>
        <begin position="356"/>
        <end position="406"/>
    </location>
</feature>
<feature type="region of interest" description="Disordered" evidence="2">
    <location>
        <begin position="1"/>
        <end position="179"/>
    </location>
</feature>
<gene>
    <name evidence="3" type="ORF">AK812_SmicGene5538</name>
</gene>
<accession>A0A1Q9ETI3</accession>
<comment type="caution">
    <text evidence="3">The sequence shown here is derived from an EMBL/GenBank/DDBJ whole genome shotgun (WGS) entry which is preliminary data.</text>
</comment>
<name>A0A1Q9ETI3_SYMMI</name>
<dbReference type="AlphaFoldDB" id="A0A1Q9ETI3"/>
<protein>
    <submittedName>
        <fullName evidence="3">Uncharacterized protein</fullName>
    </submittedName>
</protein>
<feature type="compositionally biased region" description="Polar residues" evidence="2">
    <location>
        <begin position="137"/>
        <end position="152"/>
    </location>
</feature>
<sequence>MFAAFVKQEQALPDDPNELQKRVEDLRRKLGMGPIKKDPDAEEPTPTEETQANDTQAPAALPEPSPAKAPVPCPEAEAVEATKPETRPNDTQVGAAKTTLDAPNVSQIPSQAREKQLYEIIANLKKDSEEKSRPSRNDSVTSLASSVQTRSTSPPPVEDAKPPEPSSTAGVLEPDEEDEVEQSAVYKKLYARMEAKIRRMCTPTPGSGKVSGAPELVADWKQKGYKRTQLVKLMIEADGDKADFQSKVESWRKTEQFKRKVMKVKEFCEKHGYVRSNQYDSEELEYWVDFRTEGSHGYSETDGVLESRAADTTGANGFAMPGINDDPMCELPVQGSGAPGLQKESDKGELVVSKIMDEAIQTRRSLDKLVAKLKKENGHKKDISSMEDCQSKLSELYDDLAGIQAEVKVNGMNEKLQQQLDEKVKAVKRQTLSWSMVVANRCVLAVSCEIKNKSLKRKDTDEKEKPVPAKDIVERARASQRDGDLLCATCKAVAAVPDGHEESGVYNALLQTKLLVAIPWTYVNIGDGPLEQHPCFCPKDFIKTMADLNRFHCVVGTELASAPAVLKDFWCNFKKEFATHPIAAMNDLDTEHLVPLSLHGDGGRTYKKSELMILQWQPAIGAGTSKSSSNKRKLPGDIDAAGVNLLGHSLATRYLMSVLLKKHYIEDSAPLQSLLGCISDWFGDLWTNGYEFQGQVWRFIPLGLKGDLVFQAKAANLLRSFTRVRKKAKTSKSKVLDGCCPWCLAGTEAFPFECFDKTAGWMQTAGARNPLPWTVPPSILRAIPHDPDQPSFLKPDLFHVLQMGVYKEYAASGLCMLLPHCGGTSNDDNMTRMNRYLHEYCKERKTNLHLAKLSLELIGAKTPNTYACGGWNKGQDSVTLMGFVPWISSDTWLDYRELLIIVARIPAPEGPSLVVQPPQQSAQVPAARRGLACFSA</sequence>
<proteinExistence type="predicted"/>
<evidence type="ECO:0000256" key="2">
    <source>
        <dbReference type="SAM" id="MobiDB-lite"/>
    </source>
</evidence>
<feature type="compositionally biased region" description="Basic and acidic residues" evidence="2">
    <location>
        <begin position="18"/>
        <end position="28"/>
    </location>
</feature>
<organism evidence="3 4">
    <name type="scientific">Symbiodinium microadriaticum</name>
    <name type="common">Dinoflagellate</name>
    <name type="synonym">Zooxanthella microadriatica</name>
    <dbReference type="NCBI Taxonomy" id="2951"/>
    <lineage>
        <taxon>Eukaryota</taxon>
        <taxon>Sar</taxon>
        <taxon>Alveolata</taxon>
        <taxon>Dinophyceae</taxon>
        <taxon>Suessiales</taxon>
        <taxon>Symbiodiniaceae</taxon>
        <taxon>Symbiodinium</taxon>
    </lineage>
</organism>
<feature type="compositionally biased region" description="Pro residues" evidence="2">
    <location>
        <begin position="61"/>
        <end position="73"/>
    </location>
</feature>